<evidence type="ECO:0000313" key="2">
    <source>
        <dbReference type="EMBL" id="KKQ32965.1"/>
    </source>
</evidence>
<sequence>MKKIGNFKIINKGYAILEVLFYISFFAVFSLVVINAMITMAKSFKETSIQGELMQSGVIMEKISREIRQAYDIVSVSANDLQLNTTDSDGGNKTLEFLLSGGNIQLIENSVLAGNLNPPNIAVTDLTFTQIITAESKAVKMFLTVKSINDVLTRTFNFYDTIVLRGGY</sequence>
<dbReference type="AlphaFoldDB" id="A0A0G0H347"/>
<evidence type="ECO:0000256" key="1">
    <source>
        <dbReference type="SAM" id="Phobius"/>
    </source>
</evidence>
<evidence type="ECO:0000313" key="3">
    <source>
        <dbReference type="Proteomes" id="UP000034701"/>
    </source>
</evidence>
<name>A0A0G0H347_9BACT</name>
<dbReference type="Proteomes" id="UP000034701">
    <property type="component" value="Unassembled WGS sequence"/>
</dbReference>
<gene>
    <name evidence="2" type="ORF">US45_C0014G0008</name>
</gene>
<organism evidence="2 3">
    <name type="scientific">Candidatus Nomurabacteria bacterium GW2011_GWA1_37_20</name>
    <dbReference type="NCBI Taxonomy" id="1618729"/>
    <lineage>
        <taxon>Bacteria</taxon>
        <taxon>Candidatus Nomuraibacteriota</taxon>
    </lineage>
</organism>
<proteinExistence type="predicted"/>
<keyword evidence="1" id="KW-1133">Transmembrane helix</keyword>
<comment type="caution">
    <text evidence="2">The sequence shown here is derived from an EMBL/GenBank/DDBJ whole genome shotgun (WGS) entry which is preliminary data.</text>
</comment>
<feature type="transmembrane region" description="Helical" evidence="1">
    <location>
        <begin position="20"/>
        <end position="38"/>
    </location>
</feature>
<dbReference type="EMBL" id="LBTA01000014">
    <property type="protein sequence ID" value="KKQ32965.1"/>
    <property type="molecule type" value="Genomic_DNA"/>
</dbReference>
<accession>A0A0G0H347</accession>
<keyword evidence="1" id="KW-0472">Membrane</keyword>
<protein>
    <submittedName>
        <fullName evidence="2">Uncharacterized protein</fullName>
    </submittedName>
</protein>
<reference evidence="2 3" key="1">
    <citation type="journal article" date="2015" name="Nature">
        <title>rRNA introns, odd ribosomes, and small enigmatic genomes across a large radiation of phyla.</title>
        <authorList>
            <person name="Brown C.T."/>
            <person name="Hug L.A."/>
            <person name="Thomas B.C."/>
            <person name="Sharon I."/>
            <person name="Castelle C.J."/>
            <person name="Singh A."/>
            <person name="Wilkins M.J."/>
            <person name="Williams K.H."/>
            <person name="Banfield J.F."/>
        </authorList>
    </citation>
    <scope>NUCLEOTIDE SEQUENCE [LARGE SCALE GENOMIC DNA]</scope>
</reference>
<keyword evidence="1" id="KW-0812">Transmembrane</keyword>